<name>H6RGI1_9BACT</name>
<dbReference type="EMBL" id="FO117599">
    <property type="protein sequence ID" value="CCG00142.1"/>
    <property type="molecule type" value="Genomic_DNA"/>
</dbReference>
<reference evidence="2" key="2">
    <citation type="submission" date="2012-02" db="EMBL/GenBank/DDBJ databases">
        <authorList>
            <person name="Genoscope - CEA"/>
        </authorList>
    </citation>
    <scope>NUCLEOTIDE SEQUENCE</scope>
</reference>
<comment type="similarity">
    <text evidence="1">Belongs to the Rv0495c family.</text>
</comment>
<protein>
    <submittedName>
        <fullName evidence="2">Uncharacterized protein</fullName>
    </submittedName>
</protein>
<accession>H6RGI1</accession>
<sequence length="197" mass="21937">MIVVGNKLLSEDIFEVQFSCDISACQGACCVEGSGGAPLTEEECAILDDIFEDVKPFLREEGLDVIKEKGLFVMGSDGTLETPLIEGRACVYTTISPKGNLQCGIEQAYNEGKISWKKPISCHLYPIRVKELIDFTALNYHKWEICDSALSCGIARKTSILEFCKDALVRQFGTEWYEEALATMKVWTEEKNNEGKS</sequence>
<gene>
    <name evidence="2" type="ORF">VIS_S3CKB90027</name>
</gene>
<dbReference type="Pfam" id="PF11307">
    <property type="entry name" value="DUF3109"/>
    <property type="match status" value="1"/>
</dbReference>
<dbReference type="AlphaFoldDB" id="H6RGI1"/>
<organism evidence="2">
    <name type="scientific">uncultured Flavobacteriia bacterium</name>
    <dbReference type="NCBI Taxonomy" id="212695"/>
    <lineage>
        <taxon>Bacteria</taxon>
        <taxon>Pseudomonadati</taxon>
        <taxon>Bacteroidota</taxon>
        <taxon>Flavobacteriia</taxon>
        <taxon>environmental samples</taxon>
    </lineage>
</organism>
<evidence type="ECO:0000313" key="2">
    <source>
        <dbReference type="EMBL" id="CCG00142.1"/>
    </source>
</evidence>
<evidence type="ECO:0000256" key="1">
    <source>
        <dbReference type="ARBA" id="ARBA00093770"/>
    </source>
</evidence>
<dbReference type="InterPro" id="IPR021458">
    <property type="entry name" value="Rv0495c"/>
</dbReference>
<proteinExistence type="inferred from homology"/>
<reference evidence="2" key="1">
    <citation type="journal article" date="2012" name="Environ. Microbiol.">
        <title>Genomic content of uncultured Bacteroidetes from contrasting oceanic provinces in the North Atlantic Ocean.</title>
        <authorList>
            <person name="Gomez-Pereira P.R."/>
            <person name="Schuler M."/>
            <person name="Fuchs B.M."/>
            <person name="Bennke C."/>
            <person name="Teeling H."/>
            <person name="Waldmann J."/>
            <person name="Richter M."/>
            <person name="Barbe V."/>
            <person name="Bataille E."/>
            <person name="Glockner F.O."/>
            <person name="Amann R."/>
        </authorList>
    </citation>
    <scope>NUCLEOTIDE SEQUENCE</scope>
</reference>